<dbReference type="GO" id="GO:0046872">
    <property type="term" value="F:metal ion binding"/>
    <property type="evidence" value="ECO:0007669"/>
    <property type="project" value="UniProtKB-KW"/>
</dbReference>
<keyword evidence="4" id="KW-0479">Metal-binding</keyword>
<gene>
    <name evidence="9" type="ORF">SDAV_001983</name>
</gene>
<keyword evidence="6" id="KW-0464">Manganese</keyword>
<comment type="catalytic activity">
    <reaction evidence="1">
        <text>beta-D-fructose 1,6-bisphosphate + H2O = beta-D-fructose 6-phosphate + phosphate</text>
        <dbReference type="Rhea" id="RHEA:11064"/>
        <dbReference type="ChEBI" id="CHEBI:15377"/>
        <dbReference type="ChEBI" id="CHEBI:32966"/>
        <dbReference type="ChEBI" id="CHEBI:43474"/>
        <dbReference type="ChEBI" id="CHEBI:57634"/>
        <dbReference type="EC" id="3.1.3.11"/>
    </reaction>
</comment>
<dbReference type="InterPro" id="IPR004464">
    <property type="entry name" value="FBPase_class-2/SBPase"/>
</dbReference>
<evidence type="ECO:0000256" key="7">
    <source>
        <dbReference type="ARBA" id="ARBA00023277"/>
    </source>
</evidence>
<evidence type="ECO:0000256" key="6">
    <source>
        <dbReference type="ARBA" id="ARBA00023211"/>
    </source>
</evidence>
<evidence type="ECO:0000256" key="1">
    <source>
        <dbReference type="ARBA" id="ARBA00001273"/>
    </source>
</evidence>
<evidence type="ECO:0000256" key="8">
    <source>
        <dbReference type="ARBA" id="ARBA00024331"/>
    </source>
</evidence>
<dbReference type="GO" id="GO:0006071">
    <property type="term" value="P:glycerol metabolic process"/>
    <property type="evidence" value="ECO:0007669"/>
    <property type="project" value="InterPro"/>
</dbReference>
<dbReference type="KEGG" id="sphh:SDAV_001983"/>
<comment type="pathway">
    <text evidence="8">Carbohydrate biosynthesis.</text>
</comment>
<dbReference type="Gene3D" id="3.30.540.10">
    <property type="entry name" value="Fructose-1,6-Bisphosphatase, subunit A, domain 1"/>
    <property type="match status" value="1"/>
</dbReference>
<accession>A0A345DRT2</accession>
<evidence type="ECO:0000256" key="5">
    <source>
        <dbReference type="ARBA" id="ARBA00022801"/>
    </source>
</evidence>
<dbReference type="Pfam" id="PF03320">
    <property type="entry name" value="FBPase_glpX"/>
    <property type="match status" value="1"/>
</dbReference>
<keyword evidence="7" id="KW-0119">Carbohydrate metabolism</keyword>
<sequence>METNSLFLRAVQLAVIASYELVGKNDKNMLYQKAVDIINKLLTSNDVKAKIAIGEGELDAAPMLYQGQTFSHQQAITIDIAVDPIEGTIPASKNEPGSISCIAVAKNNTMLQISEMYMEKLFLSQDLAVIVDFNQPIEAILLTLLKIKQNLSCILLNKPRHQKIIKTICQLGIKVELINEEDVLGAIYLDIVLIHRPNLNFYKTIKVYTELLQCKAKRLINVVGVSNFDKDMIEILFEETGIYPNLNQIEFNPFNQRWNRVQYCQNKNILVQAYSTNANTMENQILAAEAKKYNCTAAQLVLAWIQYFSIQPIAKAELLRHIQENKQSEKNRLTKKTIQILQSLNMYDNIYPETFDRF</sequence>
<evidence type="ECO:0000256" key="4">
    <source>
        <dbReference type="ARBA" id="ARBA00022723"/>
    </source>
</evidence>
<dbReference type="GO" id="GO:0005829">
    <property type="term" value="C:cytosol"/>
    <property type="evidence" value="ECO:0007669"/>
    <property type="project" value="TreeGrafter"/>
</dbReference>
<dbReference type="SUPFAM" id="SSF56655">
    <property type="entry name" value="Carbohydrate phosphatase"/>
    <property type="match status" value="1"/>
</dbReference>
<dbReference type="AlphaFoldDB" id="A0A345DRT2"/>
<evidence type="ECO:0000313" key="9">
    <source>
        <dbReference type="EMBL" id="AXF96923.1"/>
    </source>
</evidence>
<dbReference type="GO" id="GO:0006094">
    <property type="term" value="P:gluconeogenesis"/>
    <property type="evidence" value="ECO:0007669"/>
    <property type="project" value="InterPro"/>
</dbReference>
<evidence type="ECO:0000256" key="2">
    <source>
        <dbReference type="ARBA" id="ARBA00008989"/>
    </source>
</evidence>
<keyword evidence="10" id="KW-1185">Reference proteome</keyword>
<protein>
    <recommendedName>
        <fullName evidence="3">fructose-bisphosphatase</fullName>
        <ecNumber evidence="3">3.1.3.11</ecNumber>
    </recommendedName>
</protein>
<evidence type="ECO:0000313" key="10">
    <source>
        <dbReference type="Proteomes" id="UP000253689"/>
    </source>
</evidence>
<dbReference type="Gene3D" id="3.20.20.100">
    <property type="entry name" value="NADP-dependent oxidoreductase domain"/>
    <property type="match status" value="1"/>
</dbReference>
<dbReference type="EC" id="3.1.3.11" evidence="3"/>
<dbReference type="GO" id="GO:0042132">
    <property type="term" value="F:fructose 1,6-bisphosphate 1-phosphatase activity"/>
    <property type="evidence" value="ECO:0007669"/>
    <property type="project" value="UniProtKB-EC"/>
</dbReference>
<dbReference type="SUPFAM" id="SSF51430">
    <property type="entry name" value="NAD(P)-linked oxidoreductase"/>
    <property type="match status" value="1"/>
</dbReference>
<reference evidence="10" key="1">
    <citation type="submission" date="2018-07" db="EMBL/GenBank/DDBJ databases">
        <title>Complete Genome Sequence of Spiroplasma phoeniceum.</title>
        <authorList>
            <person name="Davis R.E."/>
            <person name="Shao J.Y."/>
            <person name="Zhao Y."/>
            <person name="Silver A."/>
            <person name="Stump z."/>
            <person name="Gasparich G."/>
        </authorList>
    </citation>
    <scope>NUCLEOTIDE SEQUENCE [LARGE SCALE GENOMIC DNA]</scope>
    <source>
        <strain evidence="10">P40</strain>
    </source>
</reference>
<name>A0A345DRT2_9MOLU</name>
<dbReference type="GO" id="GO:0030388">
    <property type="term" value="P:fructose 1,6-bisphosphate metabolic process"/>
    <property type="evidence" value="ECO:0007669"/>
    <property type="project" value="TreeGrafter"/>
</dbReference>
<dbReference type="Proteomes" id="UP000253689">
    <property type="component" value="Chromosome"/>
</dbReference>
<comment type="similarity">
    <text evidence="2">Belongs to the FBPase class 2 family.</text>
</comment>
<dbReference type="InterPro" id="IPR036812">
    <property type="entry name" value="NAD(P)_OxRdtase_dom_sf"/>
</dbReference>
<evidence type="ECO:0000256" key="3">
    <source>
        <dbReference type="ARBA" id="ARBA00013093"/>
    </source>
</evidence>
<dbReference type="PANTHER" id="PTHR30447">
    <property type="entry name" value="FRUCTOSE-1,6-BISPHOSPHATASE CLASS 2"/>
    <property type="match status" value="1"/>
</dbReference>
<dbReference type="PANTHER" id="PTHR30447:SF0">
    <property type="entry name" value="FRUCTOSE-1,6-BISPHOSPHATASE 1 CLASS 2-RELATED"/>
    <property type="match status" value="1"/>
</dbReference>
<dbReference type="GO" id="GO:0016491">
    <property type="term" value="F:oxidoreductase activity"/>
    <property type="evidence" value="ECO:0007669"/>
    <property type="project" value="InterPro"/>
</dbReference>
<dbReference type="InterPro" id="IPR020471">
    <property type="entry name" value="AKR"/>
</dbReference>
<dbReference type="RefSeq" id="WP_114565414.1">
    <property type="nucleotide sequence ID" value="NZ_CP031088.1"/>
</dbReference>
<dbReference type="EMBL" id="CP031088">
    <property type="protein sequence ID" value="AXF96923.1"/>
    <property type="molecule type" value="Genomic_DNA"/>
</dbReference>
<dbReference type="PRINTS" id="PR00069">
    <property type="entry name" value="ALDKETRDTASE"/>
</dbReference>
<proteinExistence type="inferred from homology"/>
<keyword evidence="5" id="KW-0378">Hydrolase</keyword>
<organism evidence="9 10">
    <name type="scientific">Spiroplasma phoeniceum P40</name>
    <dbReference type="NCBI Taxonomy" id="1276259"/>
    <lineage>
        <taxon>Bacteria</taxon>
        <taxon>Bacillati</taxon>
        <taxon>Mycoplasmatota</taxon>
        <taxon>Mollicutes</taxon>
        <taxon>Entomoplasmatales</taxon>
        <taxon>Spiroplasmataceae</taxon>
        <taxon>Spiroplasma</taxon>
    </lineage>
</organism>